<reference evidence="1" key="1">
    <citation type="journal article" date="2012" name="Nat. Genet.">
        <title>Whole-genome sequence of Schistosoma haematobium.</title>
        <authorList>
            <person name="Young N.D."/>
            <person name="Jex A.R."/>
            <person name="Li B."/>
            <person name="Liu S."/>
            <person name="Yang L."/>
            <person name="Xiong Z."/>
            <person name="Li Y."/>
            <person name="Cantacessi C."/>
            <person name="Hall R.S."/>
            <person name="Xu X."/>
            <person name="Chen F."/>
            <person name="Wu X."/>
            <person name="Zerlotini A."/>
            <person name="Oliveira G."/>
            <person name="Hofmann A."/>
            <person name="Zhang G."/>
            <person name="Fang X."/>
            <person name="Kang Y."/>
            <person name="Campbell B.E."/>
            <person name="Loukas A."/>
            <person name="Ranganathan S."/>
            <person name="Rollinson D."/>
            <person name="Rinaldi G."/>
            <person name="Brindley P.J."/>
            <person name="Yang H."/>
            <person name="Wang J."/>
            <person name="Wang J."/>
            <person name="Gasser R.B."/>
        </authorList>
    </citation>
    <scope>NUCLEOTIDE SEQUENCE</scope>
</reference>
<dbReference type="Proteomes" id="UP000471633">
    <property type="component" value="Unassembled WGS sequence"/>
</dbReference>
<dbReference type="GeneID" id="24593045"/>
<dbReference type="RefSeq" id="XP_012797032.3">
    <property type="nucleotide sequence ID" value="XM_012941578.3"/>
</dbReference>
<dbReference type="CTD" id="24593045"/>
<accession>A0A922S2M0</accession>
<dbReference type="KEGG" id="shx:MS3_00003611"/>
<reference evidence="1" key="2">
    <citation type="journal article" date="2019" name="Gigascience">
        <title>High-quality Schistosoma haematobium genome achieved by single-molecule and long-range sequencing.</title>
        <authorList>
            <person name="Stroehlein A.J."/>
            <person name="Korhonen P.K."/>
            <person name="Chong T.M."/>
            <person name="Lim Y.L."/>
            <person name="Chan K.G."/>
            <person name="Webster B."/>
            <person name="Rollinson D."/>
            <person name="Brindley P.J."/>
            <person name="Gasser R.B."/>
            <person name="Young N.D."/>
        </authorList>
    </citation>
    <scope>NUCLEOTIDE SEQUENCE</scope>
</reference>
<protein>
    <submittedName>
        <fullName evidence="1">Uncharacterized protein</fullName>
    </submittedName>
</protein>
<evidence type="ECO:0000313" key="2">
    <source>
        <dbReference type="Proteomes" id="UP000471633"/>
    </source>
</evidence>
<keyword evidence="2" id="KW-1185">Reference proteome</keyword>
<gene>
    <name evidence="1" type="ORF">MS3_00003611</name>
</gene>
<comment type="caution">
    <text evidence="1">The sequence shown here is derived from an EMBL/GenBank/DDBJ whole genome shotgun (WGS) entry which is preliminary data.</text>
</comment>
<reference evidence="1" key="4">
    <citation type="journal article" date="2022" name="PLoS Pathog.">
        <title>Chromosome-level genome of Schistosoma haematobium underpins genome-wide explorations of molecular variation.</title>
        <authorList>
            <person name="Stroehlein A.J."/>
            <person name="Korhonen P.K."/>
            <person name="Lee V.V."/>
            <person name="Ralph S.A."/>
            <person name="Mentink-Kane M."/>
            <person name="You H."/>
            <person name="McManus D.P."/>
            <person name="Tchuente L.T."/>
            <person name="Stothard J.R."/>
            <person name="Kaur P."/>
            <person name="Dudchenko O."/>
            <person name="Aiden E.L."/>
            <person name="Yang B."/>
            <person name="Yang H."/>
            <person name="Emery A.M."/>
            <person name="Webster B.L."/>
            <person name="Brindley P.J."/>
            <person name="Rollinson D."/>
            <person name="Chang B.C.H."/>
            <person name="Gasser R.B."/>
            <person name="Young N.D."/>
        </authorList>
    </citation>
    <scope>NUCLEOTIDE SEQUENCE</scope>
</reference>
<sequence>MKDSMDAQLRDQQIGFGKDRSCTNQTATLWIIVEQSIEWYSSLYINFLDHKKTFNSMDGKTLWSFLVHYGDCSSNFVMNATLHQDKWDQRDFGDAPLCVFKNSGSKRNHLYFEGERDVCKKPRLSTKGQDCVTTVSSKIANRERTDSNGYQKHLGNKLPLKKEYELMNDPTQNHVITIHETYQLGFLNIMEDNSERKLYTFDFVDSLEVTYPVSITSSDALPIDLPPLFMEPEYSDQLTALANDALNQLTQRINNWLVACQESDEKLTLWRHMSAHRASAELRYQTLRLLNILEPHFQHTKFDPQSPNVDKLFSYILKNLELGHSAQSNEELDFPKNNPVVSLCPDPEHCLSNLRHLVLSLLQKLLPQLVLPKDFNSKDDLVPLINSACVYNLDV</sequence>
<proteinExistence type="predicted"/>
<name>A0A922S2M0_SCHHA</name>
<dbReference type="EMBL" id="AMPZ03000002">
    <property type="protein sequence ID" value="KAH9591258.1"/>
    <property type="molecule type" value="Genomic_DNA"/>
</dbReference>
<dbReference type="AlphaFoldDB" id="A0A922S2M0"/>
<evidence type="ECO:0000313" key="1">
    <source>
        <dbReference type="EMBL" id="KAH9591258.1"/>
    </source>
</evidence>
<reference evidence="1" key="3">
    <citation type="submission" date="2021-06" db="EMBL/GenBank/DDBJ databases">
        <title>Chromosome-level genome assembly for S. haematobium.</title>
        <authorList>
            <person name="Stroehlein A.J."/>
        </authorList>
    </citation>
    <scope>NUCLEOTIDE SEQUENCE</scope>
</reference>
<organism evidence="1 2">
    <name type="scientific">Schistosoma haematobium</name>
    <name type="common">Blood fluke</name>
    <dbReference type="NCBI Taxonomy" id="6185"/>
    <lineage>
        <taxon>Eukaryota</taxon>
        <taxon>Metazoa</taxon>
        <taxon>Spiralia</taxon>
        <taxon>Lophotrochozoa</taxon>
        <taxon>Platyhelminthes</taxon>
        <taxon>Trematoda</taxon>
        <taxon>Digenea</taxon>
        <taxon>Strigeidida</taxon>
        <taxon>Schistosomatoidea</taxon>
        <taxon>Schistosomatidae</taxon>
        <taxon>Schistosoma</taxon>
    </lineage>
</organism>